<dbReference type="GeneID" id="25732990"/>
<feature type="region of interest" description="Disordered" evidence="1">
    <location>
        <begin position="1"/>
        <end position="43"/>
    </location>
</feature>
<gene>
    <name evidence="2" type="ORF">MNEG_15339</name>
</gene>
<reference evidence="2 3" key="1">
    <citation type="journal article" date="2013" name="BMC Genomics">
        <title>Reconstruction of the lipid metabolism for the microalga Monoraphidium neglectum from its genome sequence reveals characteristics suitable for biofuel production.</title>
        <authorList>
            <person name="Bogen C."/>
            <person name="Al-Dilaimi A."/>
            <person name="Albersmeier A."/>
            <person name="Wichmann J."/>
            <person name="Grundmann M."/>
            <person name="Rupp O."/>
            <person name="Lauersen K.J."/>
            <person name="Blifernez-Klassen O."/>
            <person name="Kalinowski J."/>
            <person name="Goesmann A."/>
            <person name="Mussgnug J.H."/>
            <person name="Kruse O."/>
        </authorList>
    </citation>
    <scope>NUCLEOTIDE SEQUENCE [LARGE SCALE GENOMIC DNA]</scope>
    <source>
        <strain evidence="2 3">SAG 48.87</strain>
    </source>
</reference>
<name>A0A0D2LLC2_9CHLO</name>
<dbReference type="AlphaFoldDB" id="A0A0D2LLC2"/>
<keyword evidence="3" id="KW-1185">Reference proteome</keyword>
<dbReference type="Proteomes" id="UP000054498">
    <property type="component" value="Unassembled WGS sequence"/>
</dbReference>
<feature type="compositionally biased region" description="Low complexity" evidence="1">
    <location>
        <begin position="1"/>
        <end position="30"/>
    </location>
</feature>
<evidence type="ECO:0000313" key="3">
    <source>
        <dbReference type="Proteomes" id="UP000054498"/>
    </source>
</evidence>
<proteinExistence type="predicted"/>
<evidence type="ECO:0000256" key="1">
    <source>
        <dbReference type="SAM" id="MobiDB-lite"/>
    </source>
</evidence>
<organism evidence="2 3">
    <name type="scientific">Monoraphidium neglectum</name>
    <dbReference type="NCBI Taxonomy" id="145388"/>
    <lineage>
        <taxon>Eukaryota</taxon>
        <taxon>Viridiplantae</taxon>
        <taxon>Chlorophyta</taxon>
        <taxon>core chlorophytes</taxon>
        <taxon>Chlorophyceae</taxon>
        <taxon>CS clade</taxon>
        <taxon>Sphaeropleales</taxon>
        <taxon>Selenastraceae</taxon>
        <taxon>Monoraphidium</taxon>
    </lineage>
</organism>
<sequence length="101" mass="9911">GALPSAAVASAAASAAAAPPAGPGEPAARRPVPPTPQPLSSDLARAMACPDGSLIVTVASSARLDLLLNWVGALDAAGVRCYLVGATDESLAWDLAGRQIP</sequence>
<dbReference type="EMBL" id="KK105457">
    <property type="protein sequence ID" value="KIY92624.1"/>
    <property type="molecule type" value="Genomic_DNA"/>
</dbReference>
<accession>A0A0D2LLC2</accession>
<feature type="non-terminal residue" evidence="2">
    <location>
        <position position="1"/>
    </location>
</feature>
<protein>
    <submittedName>
        <fullName evidence="2">Uncharacterized protein</fullName>
    </submittedName>
</protein>
<dbReference type="KEGG" id="mng:MNEG_15339"/>
<feature type="non-terminal residue" evidence="2">
    <location>
        <position position="101"/>
    </location>
</feature>
<evidence type="ECO:0000313" key="2">
    <source>
        <dbReference type="EMBL" id="KIY92624.1"/>
    </source>
</evidence>
<dbReference type="RefSeq" id="XP_013891644.1">
    <property type="nucleotide sequence ID" value="XM_014036190.1"/>
</dbReference>